<reference evidence="2 3" key="2">
    <citation type="journal article" date="2013" name="IMA Fungus">
        <title>IMA Genome-F 1: Ceratocystis fimbriata: Draft nuclear genome sequence for the plant pathogen, Ceratocystis fimbriata.</title>
        <authorList>
            <person name="Wilken P.M."/>
            <person name="Steenkamp E.T."/>
            <person name="Wingfield M.J."/>
            <person name="de Beer Z.W."/>
            <person name="Wingfield B.D."/>
        </authorList>
    </citation>
    <scope>NUCLEOTIDE SEQUENCE [LARGE SCALE GENOMIC DNA]</scope>
    <source>
        <strain evidence="2 3">CBS 114723</strain>
    </source>
</reference>
<dbReference type="Proteomes" id="UP000222788">
    <property type="component" value="Unassembled WGS sequence"/>
</dbReference>
<name>A0A2C5WUR0_9PEZI</name>
<proteinExistence type="predicted"/>
<evidence type="ECO:0000313" key="3">
    <source>
        <dbReference type="Proteomes" id="UP000222788"/>
    </source>
</evidence>
<feature type="compositionally biased region" description="Basic and acidic residues" evidence="1">
    <location>
        <begin position="95"/>
        <end position="106"/>
    </location>
</feature>
<protein>
    <submittedName>
        <fullName evidence="2">Uncharacterized protein</fullName>
    </submittedName>
</protein>
<accession>A0A2C5WUR0</accession>
<feature type="compositionally biased region" description="Polar residues" evidence="1">
    <location>
        <begin position="107"/>
        <end position="119"/>
    </location>
</feature>
<feature type="compositionally biased region" description="Basic and acidic residues" evidence="1">
    <location>
        <begin position="74"/>
        <end position="85"/>
    </location>
</feature>
<dbReference type="AlphaFoldDB" id="A0A2C5WUR0"/>
<evidence type="ECO:0000256" key="1">
    <source>
        <dbReference type="SAM" id="MobiDB-lite"/>
    </source>
</evidence>
<keyword evidence="3" id="KW-1185">Reference proteome</keyword>
<reference evidence="2 3" key="1">
    <citation type="journal article" date="2013" name="Fungal Biol.">
        <title>Analysis of microsatellite markers in the genome of the plant pathogen Ceratocystis fimbriata.</title>
        <authorList>
            <person name="Simpson M.C."/>
            <person name="Wilken P.M."/>
            <person name="Coetzee M.P."/>
            <person name="Wingfield M.J."/>
            <person name="Wingfield B.D."/>
        </authorList>
    </citation>
    <scope>NUCLEOTIDE SEQUENCE [LARGE SCALE GENOMIC DNA]</scope>
    <source>
        <strain evidence="2 3">CBS 114723</strain>
    </source>
</reference>
<sequence>MAALVPVCIGERVDTPPEKWHWTKDAVFYAGNTEKTAYRIQPGSWHGRFLDGPQLLLVSWMSPKDLQVSSDLETTMRQDTPKELPADPAPTNSREMLEKADAHNEEPTASTTSSLHITP</sequence>
<comment type="caution">
    <text evidence="2">The sequence shown here is derived from an EMBL/GenBank/DDBJ whole genome shotgun (WGS) entry which is preliminary data.</text>
</comment>
<dbReference type="EMBL" id="APWK03000063">
    <property type="protein sequence ID" value="PHH52569.1"/>
    <property type="molecule type" value="Genomic_DNA"/>
</dbReference>
<feature type="region of interest" description="Disordered" evidence="1">
    <location>
        <begin position="69"/>
        <end position="119"/>
    </location>
</feature>
<evidence type="ECO:0000313" key="2">
    <source>
        <dbReference type="EMBL" id="PHH52569.1"/>
    </source>
</evidence>
<organism evidence="2 3">
    <name type="scientific">Ceratocystis fimbriata CBS 114723</name>
    <dbReference type="NCBI Taxonomy" id="1035309"/>
    <lineage>
        <taxon>Eukaryota</taxon>
        <taxon>Fungi</taxon>
        <taxon>Dikarya</taxon>
        <taxon>Ascomycota</taxon>
        <taxon>Pezizomycotina</taxon>
        <taxon>Sordariomycetes</taxon>
        <taxon>Hypocreomycetidae</taxon>
        <taxon>Microascales</taxon>
        <taxon>Ceratocystidaceae</taxon>
        <taxon>Ceratocystis</taxon>
    </lineage>
</organism>
<gene>
    <name evidence="2" type="ORF">CFIMG_005416RA</name>
</gene>